<sequence length="107" mass="11204">MNTNRYLLTAAFAVGISVQLPSAYAATVVTHSATPAYAATTVHTTGPYWGIQPAPCCYTRVVVAPTATIAVAPVAPPPARVVYTLPTVTVYPTAKAIYVPSTHNYVP</sequence>
<evidence type="ECO:0000256" key="1">
    <source>
        <dbReference type="SAM" id="SignalP"/>
    </source>
</evidence>
<dbReference type="Proteomes" id="UP001156627">
    <property type="component" value="Unassembled WGS sequence"/>
</dbReference>
<organism evidence="2 3">
    <name type="scientific">Dyella flagellata</name>
    <dbReference type="NCBI Taxonomy" id="1867833"/>
    <lineage>
        <taxon>Bacteria</taxon>
        <taxon>Pseudomonadati</taxon>
        <taxon>Pseudomonadota</taxon>
        <taxon>Gammaproteobacteria</taxon>
        <taxon>Lysobacterales</taxon>
        <taxon>Rhodanobacteraceae</taxon>
        <taxon>Dyella</taxon>
    </lineage>
</organism>
<keyword evidence="3" id="KW-1185">Reference proteome</keyword>
<feature type="signal peptide" evidence="1">
    <location>
        <begin position="1"/>
        <end position="25"/>
    </location>
</feature>
<reference evidence="3" key="1">
    <citation type="journal article" date="2019" name="Int. J. Syst. Evol. Microbiol.">
        <title>The Global Catalogue of Microorganisms (GCM) 10K type strain sequencing project: providing services to taxonomists for standard genome sequencing and annotation.</title>
        <authorList>
            <consortium name="The Broad Institute Genomics Platform"/>
            <consortium name="The Broad Institute Genome Sequencing Center for Infectious Disease"/>
            <person name="Wu L."/>
            <person name="Ma J."/>
        </authorList>
    </citation>
    <scope>NUCLEOTIDE SEQUENCE [LARGE SCALE GENOMIC DNA]</scope>
    <source>
        <strain evidence="3">NBRC 111981</strain>
    </source>
</reference>
<name>A0ABQ5XF89_9GAMM</name>
<gene>
    <name evidence="2" type="ORF">GCM10007898_34340</name>
</gene>
<comment type="caution">
    <text evidence="2">The sequence shown here is derived from an EMBL/GenBank/DDBJ whole genome shotgun (WGS) entry which is preliminary data.</text>
</comment>
<proteinExistence type="predicted"/>
<dbReference type="RefSeq" id="WP_284333295.1">
    <property type="nucleotide sequence ID" value="NZ_BSOA01000043.1"/>
</dbReference>
<dbReference type="EMBL" id="BSOA01000043">
    <property type="protein sequence ID" value="GLQ89859.1"/>
    <property type="molecule type" value="Genomic_DNA"/>
</dbReference>
<evidence type="ECO:0000313" key="2">
    <source>
        <dbReference type="EMBL" id="GLQ89859.1"/>
    </source>
</evidence>
<evidence type="ECO:0000313" key="3">
    <source>
        <dbReference type="Proteomes" id="UP001156627"/>
    </source>
</evidence>
<protein>
    <submittedName>
        <fullName evidence="2">Uncharacterized protein</fullName>
    </submittedName>
</protein>
<accession>A0ABQ5XF89</accession>
<keyword evidence="1" id="KW-0732">Signal</keyword>
<feature type="chain" id="PRO_5045041611" evidence="1">
    <location>
        <begin position="26"/>
        <end position="107"/>
    </location>
</feature>